<feature type="domain" description="Terpene synthase metal-binding" evidence="1">
    <location>
        <begin position="1"/>
        <end position="48"/>
    </location>
</feature>
<dbReference type="GO" id="GO:0000287">
    <property type="term" value="F:magnesium ion binding"/>
    <property type="evidence" value="ECO:0007669"/>
    <property type="project" value="InterPro"/>
</dbReference>
<comment type="caution">
    <text evidence="2">The sequence shown here is derived from an EMBL/GenBank/DDBJ whole genome shotgun (WGS) entry which is preliminary data.</text>
</comment>
<evidence type="ECO:0000313" key="2">
    <source>
        <dbReference type="EMBL" id="CAH2057415.1"/>
    </source>
</evidence>
<proteinExistence type="predicted"/>
<protein>
    <recommendedName>
        <fullName evidence="1">Terpene synthase metal-binding domain-containing protein</fullName>
    </recommendedName>
</protein>
<evidence type="ECO:0000313" key="3">
    <source>
        <dbReference type="Proteomes" id="UP000836841"/>
    </source>
</evidence>
<reference evidence="2 3" key="1">
    <citation type="submission" date="2022-03" db="EMBL/GenBank/DDBJ databases">
        <authorList>
            <person name="Nunn A."/>
            <person name="Chopra R."/>
            <person name="Nunn A."/>
            <person name="Contreras Garrido A."/>
        </authorList>
    </citation>
    <scope>NUCLEOTIDE SEQUENCE [LARGE SCALE GENOMIC DNA]</scope>
</reference>
<dbReference type="Gene3D" id="1.10.600.10">
    <property type="entry name" value="Farnesyl Diphosphate Synthase"/>
    <property type="match status" value="1"/>
</dbReference>
<dbReference type="SUPFAM" id="SSF48576">
    <property type="entry name" value="Terpenoid synthases"/>
    <property type="match status" value="1"/>
</dbReference>
<dbReference type="InterPro" id="IPR005630">
    <property type="entry name" value="Terpene_synthase_metal-bd"/>
</dbReference>
<accession>A0AAU9S4T9</accession>
<dbReference type="Proteomes" id="UP000836841">
    <property type="component" value="Unassembled WGS sequence"/>
</dbReference>
<name>A0AAU9S4T9_THLAR</name>
<dbReference type="Pfam" id="PF03936">
    <property type="entry name" value="Terpene_synth_C"/>
    <property type="match status" value="1"/>
</dbReference>
<dbReference type="InterPro" id="IPR008949">
    <property type="entry name" value="Isoprenoid_synthase_dom_sf"/>
</dbReference>
<dbReference type="AlphaFoldDB" id="A0AAU9S4T9"/>
<organism evidence="2 3">
    <name type="scientific">Thlaspi arvense</name>
    <name type="common">Field penny-cress</name>
    <dbReference type="NCBI Taxonomy" id="13288"/>
    <lineage>
        <taxon>Eukaryota</taxon>
        <taxon>Viridiplantae</taxon>
        <taxon>Streptophyta</taxon>
        <taxon>Embryophyta</taxon>
        <taxon>Tracheophyta</taxon>
        <taxon>Spermatophyta</taxon>
        <taxon>Magnoliopsida</taxon>
        <taxon>eudicotyledons</taxon>
        <taxon>Gunneridae</taxon>
        <taxon>Pentapetalae</taxon>
        <taxon>rosids</taxon>
        <taxon>malvids</taxon>
        <taxon>Brassicales</taxon>
        <taxon>Brassicaceae</taxon>
        <taxon>Thlaspideae</taxon>
        <taxon>Thlaspi</taxon>
    </lineage>
</organism>
<keyword evidence="3" id="KW-1185">Reference proteome</keyword>
<evidence type="ECO:0000259" key="1">
    <source>
        <dbReference type="Pfam" id="PF03936"/>
    </source>
</evidence>
<gene>
    <name evidence="2" type="ORF">TAV2_LOCUS12160</name>
</gene>
<sequence length="67" mass="7272">MVEARWFYGAYTPTLEEYLENAWISVGGHAAMVHACLLLGSDVDKLAFLIASRLAGKSFTGLLSLPV</sequence>
<dbReference type="GO" id="GO:0010333">
    <property type="term" value="F:terpene synthase activity"/>
    <property type="evidence" value="ECO:0007669"/>
    <property type="project" value="InterPro"/>
</dbReference>
<dbReference type="EMBL" id="CAJVSB020000666">
    <property type="protein sequence ID" value="CAH2057415.1"/>
    <property type="molecule type" value="Genomic_DNA"/>
</dbReference>